<keyword evidence="1" id="KW-1133">Transmembrane helix</keyword>
<dbReference type="AlphaFoldDB" id="A0A916QG14"/>
<organism evidence="2 3">
    <name type="scientific">Lactobacillus corticis</name>
    <dbReference type="NCBI Taxonomy" id="2201249"/>
    <lineage>
        <taxon>Bacteria</taxon>
        <taxon>Bacillati</taxon>
        <taxon>Bacillota</taxon>
        <taxon>Bacilli</taxon>
        <taxon>Lactobacillales</taxon>
        <taxon>Lactobacillaceae</taxon>
        <taxon>Lactobacillus</taxon>
    </lineage>
</organism>
<evidence type="ECO:0000256" key="1">
    <source>
        <dbReference type="SAM" id="Phobius"/>
    </source>
</evidence>
<feature type="transmembrane region" description="Helical" evidence="1">
    <location>
        <begin position="164"/>
        <end position="183"/>
    </location>
</feature>
<name>A0A916QG14_9LACO</name>
<reference evidence="2" key="1">
    <citation type="submission" date="2020-08" db="EMBL/GenBank/DDBJ databases">
        <title>Taxonomic study for Lactobacillus species isolated from hardwood bark.</title>
        <authorList>
            <person name="Tohno M."/>
            <person name="Tanizawa Y."/>
        </authorList>
    </citation>
    <scope>NUCLEOTIDE SEQUENCE</scope>
    <source>
        <strain evidence="2">B40</strain>
    </source>
</reference>
<feature type="transmembrane region" description="Helical" evidence="1">
    <location>
        <begin position="195"/>
        <end position="219"/>
    </location>
</feature>
<proteinExistence type="predicted"/>
<feature type="transmembrane region" description="Helical" evidence="1">
    <location>
        <begin position="131"/>
        <end position="152"/>
    </location>
</feature>
<evidence type="ECO:0000313" key="2">
    <source>
        <dbReference type="EMBL" id="GFZ26629.1"/>
    </source>
</evidence>
<comment type="caution">
    <text evidence="2">The sequence shown here is derived from an EMBL/GenBank/DDBJ whole genome shotgun (WGS) entry which is preliminary data.</text>
</comment>
<feature type="transmembrane region" description="Helical" evidence="1">
    <location>
        <begin position="68"/>
        <end position="87"/>
    </location>
</feature>
<keyword evidence="3" id="KW-1185">Reference proteome</keyword>
<keyword evidence="1" id="KW-0472">Membrane</keyword>
<gene>
    <name evidence="2" type="ORF">LCB40_05090</name>
</gene>
<accession>A0A916QG14</accession>
<evidence type="ECO:0008006" key="4">
    <source>
        <dbReference type="Google" id="ProtNLM"/>
    </source>
</evidence>
<dbReference type="EMBL" id="BMAY01000003">
    <property type="protein sequence ID" value="GFZ26629.1"/>
    <property type="molecule type" value="Genomic_DNA"/>
</dbReference>
<dbReference type="Proteomes" id="UP000677218">
    <property type="component" value="Unassembled WGS sequence"/>
</dbReference>
<protein>
    <recommendedName>
        <fullName evidence="4">Metal-dependent hydrolase</fullName>
    </recommendedName>
</protein>
<evidence type="ECO:0000313" key="3">
    <source>
        <dbReference type="Proteomes" id="UP000677218"/>
    </source>
</evidence>
<sequence>MYFGHFAVATVIKAKNPDVPAAPIFLGTGVLDILDGAFILAGFDKVTPNLKASPYLFFNLTFIDWDHSFLAALFWSWLWGLICYYIYKKNKKIGWVAAITAFLHFVCDLPLHNHDMAWYPFSKGHWGMGMWGTYHAWAWVVEAAFTVGMLIYAYRVHRDRGEKITWQLALIGLLTISLSPWLSPMKIVATWPEPYATIGHGSLILLGFLLPALICTWLYKRSGLDIGKKAAAKA</sequence>
<keyword evidence="1" id="KW-0812">Transmembrane</keyword>
<feature type="transmembrane region" description="Helical" evidence="1">
    <location>
        <begin position="94"/>
        <end position="111"/>
    </location>
</feature>
<dbReference type="RefSeq" id="WP_212780328.1">
    <property type="nucleotide sequence ID" value="NZ_BMAY01000003.1"/>
</dbReference>